<feature type="region of interest" description="Disordered" evidence="1">
    <location>
        <begin position="154"/>
        <end position="175"/>
    </location>
</feature>
<keyword evidence="2" id="KW-1133">Transmembrane helix</keyword>
<accession>A0ABV7D092</accession>
<evidence type="ECO:0000256" key="2">
    <source>
        <dbReference type="SAM" id="Phobius"/>
    </source>
</evidence>
<keyword evidence="2" id="KW-0472">Membrane</keyword>
<feature type="region of interest" description="Disordered" evidence="1">
    <location>
        <begin position="113"/>
        <end position="142"/>
    </location>
</feature>
<dbReference type="NCBIfam" id="TIGR02098">
    <property type="entry name" value="MJ0042_CXXC"/>
    <property type="match status" value="1"/>
</dbReference>
<keyword evidence="2" id="KW-0812">Transmembrane</keyword>
<gene>
    <name evidence="4" type="ORF">ACFOKA_00920</name>
</gene>
<protein>
    <submittedName>
        <fullName evidence="4">Zinc-ribbon domain-containing protein</fullName>
    </submittedName>
</protein>
<feature type="transmembrane region" description="Helical" evidence="2">
    <location>
        <begin position="203"/>
        <end position="223"/>
    </location>
</feature>
<proteinExistence type="predicted"/>
<dbReference type="InterPro" id="IPR011723">
    <property type="entry name" value="Znf/thioredoxin_put"/>
</dbReference>
<sequence length="372" mass="40607">MKFFQSVGGTTDSLGEFMILACPACDAKFKIPTGALPPGGRKVRCAKCSHSWHADPVVVAKQQVAVAAAIVKTTPPPKPKPAPVQNFDGTLDAKTAEETAALRRTVKGVVDKPAISAPPVEDDIFDEDGSSSGPPLSSDDDFGVSAAVRAHMGDDFARDMDEPSDDPEVDEDDEDYGDDFLAKRRADQRRQNARESADRQHKLIMGGWIALLLFWLITFYVLVFEKERMLYKFPGIEPLYTFFGSMDEKDLYMPEEGEKVTPPLTEAEVYISAKLDNTRTKIELVDGEEKLMVQGYVENLGITGANVPQVLVQIVDNDGAVLDEWVVDPVGLIIRSKGRAYFTSMRDVPVGIANVAVSVIDGSRSGTSGEYP</sequence>
<evidence type="ECO:0000313" key="4">
    <source>
        <dbReference type="EMBL" id="MFC3050458.1"/>
    </source>
</evidence>
<feature type="domain" description="Zinc finger/thioredoxin putative" evidence="3">
    <location>
        <begin position="18"/>
        <end position="52"/>
    </location>
</feature>
<keyword evidence="5" id="KW-1185">Reference proteome</keyword>
<reference evidence="5" key="1">
    <citation type="journal article" date="2019" name="Int. J. Syst. Evol. Microbiol.">
        <title>The Global Catalogue of Microorganisms (GCM) 10K type strain sequencing project: providing services to taxonomists for standard genome sequencing and annotation.</title>
        <authorList>
            <consortium name="The Broad Institute Genomics Platform"/>
            <consortium name="The Broad Institute Genome Sequencing Center for Infectious Disease"/>
            <person name="Wu L."/>
            <person name="Ma J."/>
        </authorList>
    </citation>
    <scope>NUCLEOTIDE SEQUENCE [LARGE SCALE GENOMIC DNA]</scope>
    <source>
        <strain evidence="5">KCTC 62164</strain>
    </source>
</reference>
<feature type="compositionally biased region" description="Acidic residues" evidence="1">
    <location>
        <begin position="162"/>
        <end position="175"/>
    </location>
</feature>
<evidence type="ECO:0000256" key="1">
    <source>
        <dbReference type="SAM" id="MobiDB-lite"/>
    </source>
</evidence>
<name>A0ABV7D092_9PROT</name>
<evidence type="ECO:0000259" key="3">
    <source>
        <dbReference type="Pfam" id="PF13717"/>
    </source>
</evidence>
<dbReference type="RefSeq" id="WP_194214842.1">
    <property type="nucleotide sequence ID" value="NZ_CP061205.1"/>
</dbReference>
<comment type="caution">
    <text evidence="4">The sequence shown here is derived from an EMBL/GenBank/DDBJ whole genome shotgun (WGS) entry which is preliminary data.</text>
</comment>
<organism evidence="4 5">
    <name type="scientific">Kordiimonas pumila</name>
    <dbReference type="NCBI Taxonomy" id="2161677"/>
    <lineage>
        <taxon>Bacteria</taxon>
        <taxon>Pseudomonadati</taxon>
        <taxon>Pseudomonadota</taxon>
        <taxon>Alphaproteobacteria</taxon>
        <taxon>Kordiimonadales</taxon>
        <taxon>Kordiimonadaceae</taxon>
        <taxon>Kordiimonas</taxon>
    </lineage>
</organism>
<dbReference type="EMBL" id="JBHRSL010000001">
    <property type="protein sequence ID" value="MFC3050458.1"/>
    <property type="molecule type" value="Genomic_DNA"/>
</dbReference>
<dbReference type="Pfam" id="PF13717">
    <property type="entry name" value="Zn_ribbon_4"/>
    <property type="match status" value="1"/>
</dbReference>
<dbReference type="Proteomes" id="UP001595444">
    <property type="component" value="Unassembled WGS sequence"/>
</dbReference>
<evidence type="ECO:0000313" key="5">
    <source>
        <dbReference type="Proteomes" id="UP001595444"/>
    </source>
</evidence>
<feature type="compositionally biased region" description="Acidic residues" evidence="1">
    <location>
        <begin position="120"/>
        <end position="129"/>
    </location>
</feature>